<feature type="compositionally biased region" description="Polar residues" evidence="1">
    <location>
        <begin position="52"/>
        <end position="65"/>
    </location>
</feature>
<dbReference type="AlphaFoldDB" id="A0A2J4R2X6"/>
<feature type="region of interest" description="Disordered" evidence="1">
    <location>
        <begin position="1"/>
        <end position="26"/>
    </location>
</feature>
<comment type="caution">
    <text evidence="2">The sequence shown here is derived from an EMBL/GenBank/DDBJ whole genome shotgun (WGS) entry which is preliminary data.</text>
</comment>
<gene>
    <name evidence="2" type="ORF">CWN50_16780</name>
</gene>
<name>A0A2J4R2X6_9ENTR</name>
<reference evidence="2 3" key="2">
    <citation type="submission" date="2018-01" db="EMBL/GenBank/DDBJ databases">
        <title>Genomic study of Klebsiella pneumoniae.</title>
        <authorList>
            <person name="Yang Y."/>
            <person name="Bicalho R."/>
        </authorList>
    </citation>
    <scope>NUCLEOTIDE SEQUENCE [LARGE SCALE GENOMIC DNA]</scope>
    <source>
        <strain evidence="2 3">A11</strain>
    </source>
</reference>
<organism evidence="2 3">
    <name type="scientific">Klebsiella michiganensis</name>
    <dbReference type="NCBI Taxonomy" id="1134687"/>
    <lineage>
        <taxon>Bacteria</taxon>
        <taxon>Pseudomonadati</taxon>
        <taxon>Pseudomonadota</taxon>
        <taxon>Gammaproteobacteria</taxon>
        <taxon>Enterobacterales</taxon>
        <taxon>Enterobacteriaceae</taxon>
        <taxon>Klebsiella/Raoultella group</taxon>
        <taxon>Klebsiella</taxon>
    </lineage>
</organism>
<protein>
    <submittedName>
        <fullName evidence="2">Uncharacterized protein</fullName>
    </submittedName>
</protein>
<dbReference type="Proteomes" id="UP000234505">
    <property type="component" value="Unassembled WGS sequence"/>
</dbReference>
<evidence type="ECO:0000313" key="2">
    <source>
        <dbReference type="EMBL" id="PLL37685.1"/>
    </source>
</evidence>
<sequence length="65" mass="6409">ATDTANVSPAGKGGVIVNNSNSGNHQTQIIVSSPKEAAETVNNMAEPGTISGDLSGNIAESTGAR</sequence>
<dbReference type="EMBL" id="PIDS01000566">
    <property type="protein sequence ID" value="PLL37685.1"/>
    <property type="molecule type" value="Genomic_DNA"/>
</dbReference>
<evidence type="ECO:0000313" key="3">
    <source>
        <dbReference type="Proteomes" id="UP000234505"/>
    </source>
</evidence>
<feature type="non-terminal residue" evidence="2">
    <location>
        <position position="1"/>
    </location>
</feature>
<evidence type="ECO:0000256" key="1">
    <source>
        <dbReference type="SAM" id="MobiDB-lite"/>
    </source>
</evidence>
<accession>A0A2J4R2X6</accession>
<feature type="region of interest" description="Disordered" evidence="1">
    <location>
        <begin position="44"/>
        <end position="65"/>
    </location>
</feature>
<reference evidence="2 3" key="1">
    <citation type="submission" date="2017-11" db="EMBL/GenBank/DDBJ databases">
        <authorList>
            <person name="Han C.G."/>
        </authorList>
    </citation>
    <scope>NUCLEOTIDE SEQUENCE [LARGE SCALE GENOMIC DNA]</scope>
    <source>
        <strain evidence="2 3">A11</strain>
    </source>
</reference>
<proteinExistence type="predicted"/>
<feature type="compositionally biased region" description="Low complexity" evidence="1">
    <location>
        <begin position="15"/>
        <end position="24"/>
    </location>
</feature>